<dbReference type="GO" id="GO:0016491">
    <property type="term" value="F:oxidoreductase activity"/>
    <property type="evidence" value="ECO:0007669"/>
    <property type="project" value="UniProtKB-KW"/>
</dbReference>
<dbReference type="EMBL" id="VCKW01000232">
    <property type="protein sequence ID" value="TMQ91151.1"/>
    <property type="molecule type" value="Genomic_DNA"/>
</dbReference>
<dbReference type="InterPro" id="IPR002347">
    <property type="entry name" value="SDR_fam"/>
</dbReference>
<dbReference type="SUPFAM" id="SSF51735">
    <property type="entry name" value="NAD(P)-binding Rossmann-fold domains"/>
    <property type="match status" value="1"/>
</dbReference>
<dbReference type="Gene3D" id="3.40.50.720">
    <property type="entry name" value="NAD(P)-binding Rossmann-like Domain"/>
    <property type="match status" value="1"/>
</dbReference>
<dbReference type="PRINTS" id="PR00080">
    <property type="entry name" value="SDRFAMILY"/>
</dbReference>
<keyword evidence="3" id="KW-1185">Reference proteome</keyword>
<proteinExistence type="predicted"/>
<accession>A0A5C4J352</accession>
<evidence type="ECO:0000313" key="2">
    <source>
        <dbReference type="EMBL" id="TMQ91151.1"/>
    </source>
</evidence>
<name>A0A5C4J352_9ACTN</name>
<organism evidence="2 3">
    <name type="scientific">Actinomadura soli</name>
    <dbReference type="NCBI Taxonomy" id="2508997"/>
    <lineage>
        <taxon>Bacteria</taxon>
        <taxon>Bacillati</taxon>
        <taxon>Actinomycetota</taxon>
        <taxon>Actinomycetes</taxon>
        <taxon>Streptosporangiales</taxon>
        <taxon>Thermomonosporaceae</taxon>
        <taxon>Actinomadura</taxon>
    </lineage>
</organism>
<evidence type="ECO:0000256" key="1">
    <source>
        <dbReference type="ARBA" id="ARBA00023002"/>
    </source>
</evidence>
<sequence>MSAPLLAGKVVVISGVGPGLGRGLAIQCAKAGADVVLAARSESRLAGVAKEVEDLGRRAVTVPTDITDPAACERLADTVRDTFGRADGLVNNAFAPPPLTDLTTVDLDAVRAGFETNVLAALRLTRLFVPVLEEARGSVVMINSAVLRHSRRTFGAYKMAKAALLAMTQTLSTELGPRGVRVNTIAPGYIWADNLKWYFEHLAKKRGVPAQQVYDESAATTDLRRLPEPDEVADAVVFMLSPLARAVTGQCLDVNSGEWHH</sequence>
<dbReference type="PRINTS" id="PR00081">
    <property type="entry name" value="GDHRDH"/>
</dbReference>
<dbReference type="FunFam" id="3.40.50.720:FF:000084">
    <property type="entry name" value="Short-chain dehydrogenase reductase"/>
    <property type="match status" value="1"/>
</dbReference>
<dbReference type="NCBIfam" id="NF005909">
    <property type="entry name" value="PRK07890.1"/>
    <property type="match status" value="1"/>
</dbReference>
<keyword evidence="1" id="KW-0560">Oxidoreductase</keyword>
<dbReference type="OrthoDB" id="9803333at2"/>
<dbReference type="Pfam" id="PF13561">
    <property type="entry name" value="adh_short_C2"/>
    <property type="match status" value="1"/>
</dbReference>
<dbReference type="PANTHER" id="PTHR43975:SF2">
    <property type="entry name" value="EG:BACR7A4.14 PROTEIN-RELATED"/>
    <property type="match status" value="1"/>
</dbReference>
<dbReference type="AlphaFoldDB" id="A0A5C4J352"/>
<dbReference type="InterPro" id="IPR036291">
    <property type="entry name" value="NAD(P)-bd_dom_sf"/>
</dbReference>
<gene>
    <name evidence="2" type="ORF">ETD83_32200</name>
</gene>
<evidence type="ECO:0000313" key="3">
    <source>
        <dbReference type="Proteomes" id="UP000309174"/>
    </source>
</evidence>
<comment type="caution">
    <text evidence="2">The sequence shown here is derived from an EMBL/GenBank/DDBJ whole genome shotgun (WGS) entry which is preliminary data.</text>
</comment>
<dbReference type="Proteomes" id="UP000309174">
    <property type="component" value="Unassembled WGS sequence"/>
</dbReference>
<reference evidence="2 3" key="1">
    <citation type="submission" date="2019-05" db="EMBL/GenBank/DDBJ databases">
        <title>Draft genome sequence of Actinomadura sp. 14C53.</title>
        <authorList>
            <person name="Saricaoglu S."/>
            <person name="Isik K."/>
        </authorList>
    </citation>
    <scope>NUCLEOTIDE SEQUENCE [LARGE SCALE GENOMIC DNA]</scope>
    <source>
        <strain evidence="2 3">14C53</strain>
    </source>
</reference>
<dbReference type="RefSeq" id="WP_138648977.1">
    <property type="nucleotide sequence ID" value="NZ_VCKW01000232.1"/>
</dbReference>
<dbReference type="PANTHER" id="PTHR43975">
    <property type="entry name" value="ZGC:101858"/>
    <property type="match status" value="1"/>
</dbReference>
<protein>
    <submittedName>
        <fullName evidence="2">SDR family oxidoreductase</fullName>
    </submittedName>
</protein>